<name>A0A8T0JXY1_PHAAN</name>
<dbReference type="Pfam" id="PF01612">
    <property type="entry name" value="DNA_pol_A_exo1"/>
    <property type="match status" value="1"/>
</dbReference>
<feature type="compositionally biased region" description="Low complexity" evidence="1">
    <location>
        <begin position="290"/>
        <end position="307"/>
    </location>
</feature>
<dbReference type="SUPFAM" id="SSF53098">
    <property type="entry name" value="Ribonuclease H-like"/>
    <property type="match status" value="1"/>
</dbReference>
<dbReference type="InterPro" id="IPR002782">
    <property type="entry name" value="Mut7-C_RNAse_dom"/>
</dbReference>
<dbReference type="Gene3D" id="3.30.420.10">
    <property type="entry name" value="Ribonuclease H-like superfamily/Ribonuclease H"/>
    <property type="match status" value="1"/>
</dbReference>
<dbReference type="Pfam" id="PF14223">
    <property type="entry name" value="Retrotran_gag_2"/>
    <property type="match status" value="1"/>
</dbReference>
<evidence type="ECO:0008006" key="6">
    <source>
        <dbReference type="Google" id="ProtNLM"/>
    </source>
</evidence>
<reference evidence="4 5" key="1">
    <citation type="submission" date="2020-05" db="EMBL/GenBank/DDBJ databases">
        <title>Vigna angularis (adzuki bean) Var. LongXiaoDou No. 4 denovo assembly.</title>
        <authorList>
            <person name="Xiang H."/>
        </authorList>
    </citation>
    <scope>NUCLEOTIDE SEQUENCE [LARGE SCALE GENOMIC DNA]</scope>
    <source>
        <tissue evidence="4">Leaf</tissue>
    </source>
</reference>
<dbReference type="Pfam" id="PF01927">
    <property type="entry name" value="Mut7-C"/>
    <property type="match status" value="1"/>
</dbReference>
<dbReference type="PANTHER" id="PTHR47765:SF2">
    <property type="entry name" value="EXONUCLEASE MUT-7 HOMOLOG"/>
    <property type="match status" value="1"/>
</dbReference>
<dbReference type="GO" id="GO:0003676">
    <property type="term" value="F:nucleic acid binding"/>
    <property type="evidence" value="ECO:0007669"/>
    <property type="project" value="InterPro"/>
</dbReference>
<dbReference type="EMBL" id="JABFOF010000007">
    <property type="protein sequence ID" value="KAG2389724.1"/>
    <property type="molecule type" value="Genomic_DNA"/>
</dbReference>
<dbReference type="InterPro" id="IPR036875">
    <property type="entry name" value="Znf_CCHC_sf"/>
</dbReference>
<evidence type="ECO:0000313" key="5">
    <source>
        <dbReference type="Proteomes" id="UP000743370"/>
    </source>
</evidence>
<evidence type="ECO:0000259" key="3">
    <source>
        <dbReference type="Pfam" id="PF01927"/>
    </source>
</evidence>
<feature type="region of interest" description="Disordered" evidence="1">
    <location>
        <begin position="290"/>
        <end position="315"/>
    </location>
</feature>
<dbReference type="InterPro" id="IPR002562">
    <property type="entry name" value="3'-5'_exonuclease_dom"/>
</dbReference>
<dbReference type="GO" id="GO:0008270">
    <property type="term" value="F:zinc ion binding"/>
    <property type="evidence" value="ECO:0007669"/>
    <property type="project" value="InterPro"/>
</dbReference>
<dbReference type="PANTHER" id="PTHR47765">
    <property type="entry name" value="3'-5' EXONUCLEASE DOMAIN-CONTAINING PROTEIN"/>
    <property type="match status" value="1"/>
</dbReference>
<evidence type="ECO:0000256" key="1">
    <source>
        <dbReference type="SAM" id="MobiDB-lite"/>
    </source>
</evidence>
<dbReference type="GO" id="GO:0008408">
    <property type="term" value="F:3'-5' exonuclease activity"/>
    <property type="evidence" value="ECO:0007669"/>
    <property type="project" value="InterPro"/>
</dbReference>
<dbReference type="InterPro" id="IPR036397">
    <property type="entry name" value="RNaseH_sf"/>
</dbReference>
<dbReference type="InterPro" id="IPR052408">
    <property type="entry name" value="Exonuclease_MUT-7-like"/>
</dbReference>
<feature type="domain" description="3'-5' exonuclease" evidence="2">
    <location>
        <begin position="452"/>
        <end position="489"/>
    </location>
</feature>
<comment type="caution">
    <text evidence="4">The sequence shown here is derived from an EMBL/GenBank/DDBJ whole genome shotgun (WGS) entry which is preliminary data.</text>
</comment>
<accession>A0A8T0JXY1</accession>
<proteinExistence type="predicted"/>
<gene>
    <name evidence="4" type="ORF">HKW66_Vig0177970</name>
</gene>
<evidence type="ECO:0000313" key="4">
    <source>
        <dbReference type="EMBL" id="KAG2389724.1"/>
    </source>
</evidence>
<protein>
    <recommendedName>
        <fullName evidence="6">3'-5' exonuclease domain-containing protein</fullName>
    </recommendedName>
</protein>
<sequence length="799" mass="90951">MASGSALSFSGSPSITSEKLNGKNYMSWSAAVEMWFLGQGRYDHLEQDGSQVPSDKAEQWKQADFQLCALLWQSVEPRLLISLRAFKTCHTFWKKAQSIYANDIQRLYDTANKLACLKMTDHDMVSFMTEAQAAVEELRMFLESSEDIKKKLDQYYMVMILRALHPDLNHIRDQLLTSHEVPSLEALTTRLLRVPVPQSQETHETIEPSVMVATRGRGRGTRGGGRGGRGGRGRQCSYCNRMGHTQENCYSLHGFPSKTANISQAETSTSNSKFTEEEYQEYLRLKSNSLAQSSQSSSTSTACISQSMAGPNSWRGSGRQIGEGYEAGGLYHFGFRPRVSCVAALPPKVLHDRFSIIHSDVWGPSRTPFFSPSVQDGTLRFMEYLFGVVSQFMQAPCPSGIRILKHYLMENSSFKNLTSSLRGPRIENEIRTLRNIFFSLLDLKFACPPLEELQCSDWSHRPLTEEQIRYAAMDAHCLLDIFKLFQEKVVKEGDLVLETIVFSNRDASLGLKELFRSHDTSDKVLRAHFCEALAIVEATTCSDVARMIPLAGAFIQKTSYWVTIPMDEVLLKVVKKYGDRILLKELDKKPKSSKKKGKKHSLLNGTRKENHFEKFDELQGTPPWDPLEGGNGYPKFLCDVMVEGLAKHLRCVGIDAAIPYSKKPEPRMLIEQAQKEKRVILTRDAKLQRHDYLMKNQIYRVKSLLKNEQLLEVIESFQLKINEDKLMSRCTKCNGTFIQKPLTTEEAIEAAKGFQRIPNCLFDKNLEFWQCMDCHQLYWEGTQYHNAVQKFIDICKLSD</sequence>
<dbReference type="SUPFAM" id="SSF57756">
    <property type="entry name" value="Retrovirus zinc finger-like domains"/>
    <property type="match status" value="1"/>
</dbReference>
<organism evidence="4 5">
    <name type="scientific">Phaseolus angularis</name>
    <name type="common">Azuki bean</name>
    <name type="synonym">Vigna angularis</name>
    <dbReference type="NCBI Taxonomy" id="3914"/>
    <lineage>
        <taxon>Eukaryota</taxon>
        <taxon>Viridiplantae</taxon>
        <taxon>Streptophyta</taxon>
        <taxon>Embryophyta</taxon>
        <taxon>Tracheophyta</taxon>
        <taxon>Spermatophyta</taxon>
        <taxon>Magnoliopsida</taxon>
        <taxon>eudicotyledons</taxon>
        <taxon>Gunneridae</taxon>
        <taxon>Pentapetalae</taxon>
        <taxon>rosids</taxon>
        <taxon>fabids</taxon>
        <taxon>Fabales</taxon>
        <taxon>Fabaceae</taxon>
        <taxon>Papilionoideae</taxon>
        <taxon>50 kb inversion clade</taxon>
        <taxon>NPAAA clade</taxon>
        <taxon>indigoferoid/millettioid clade</taxon>
        <taxon>Phaseoleae</taxon>
        <taxon>Vigna</taxon>
    </lineage>
</organism>
<evidence type="ECO:0000259" key="2">
    <source>
        <dbReference type="Pfam" id="PF01612"/>
    </source>
</evidence>
<feature type="domain" description="Mut7-C RNAse" evidence="3">
    <location>
        <begin position="634"/>
        <end position="790"/>
    </location>
</feature>
<dbReference type="GO" id="GO:0006139">
    <property type="term" value="P:nucleobase-containing compound metabolic process"/>
    <property type="evidence" value="ECO:0007669"/>
    <property type="project" value="InterPro"/>
</dbReference>
<dbReference type="AlphaFoldDB" id="A0A8T0JXY1"/>
<dbReference type="Proteomes" id="UP000743370">
    <property type="component" value="Unassembled WGS sequence"/>
</dbReference>
<dbReference type="InterPro" id="IPR012337">
    <property type="entry name" value="RNaseH-like_sf"/>
</dbReference>